<name>A0A644UV26_9ZZZZ</name>
<protein>
    <recommendedName>
        <fullName evidence="2">DUF192 domain-containing protein</fullName>
    </recommendedName>
</protein>
<evidence type="ECO:0000313" key="1">
    <source>
        <dbReference type="EMBL" id="MPL82920.1"/>
    </source>
</evidence>
<organism evidence="1">
    <name type="scientific">bioreactor metagenome</name>
    <dbReference type="NCBI Taxonomy" id="1076179"/>
    <lineage>
        <taxon>unclassified sequences</taxon>
        <taxon>metagenomes</taxon>
        <taxon>ecological metagenomes</taxon>
    </lineage>
</organism>
<gene>
    <name evidence="1" type="ORF">SDC9_28869</name>
</gene>
<reference evidence="1" key="1">
    <citation type="submission" date="2019-08" db="EMBL/GenBank/DDBJ databases">
        <authorList>
            <person name="Kucharzyk K."/>
            <person name="Murdoch R.W."/>
            <person name="Higgins S."/>
            <person name="Loffler F."/>
        </authorList>
    </citation>
    <scope>NUCLEOTIDE SEQUENCE</scope>
</reference>
<dbReference type="Pfam" id="PF02643">
    <property type="entry name" value="DUF192"/>
    <property type="match status" value="1"/>
</dbReference>
<dbReference type="PANTHER" id="PTHR37953:SF1">
    <property type="entry name" value="UPF0127 PROTEIN MJ1496"/>
    <property type="match status" value="1"/>
</dbReference>
<dbReference type="InterPro" id="IPR038695">
    <property type="entry name" value="Saro_0823-like_sf"/>
</dbReference>
<accession>A0A644UV26</accession>
<dbReference type="EMBL" id="VSSQ01000169">
    <property type="protein sequence ID" value="MPL82920.1"/>
    <property type="molecule type" value="Genomic_DNA"/>
</dbReference>
<dbReference type="PANTHER" id="PTHR37953">
    <property type="entry name" value="UPF0127 PROTEIN MJ1496"/>
    <property type="match status" value="1"/>
</dbReference>
<dbReference type="InterPro" id="IPR003795">
    <property type="entry name" value="DUF192"/>
</dbReference>
<proteinExistence type="predicted"/>
<evidence type="ECO:0008006" key="2">
    <source>
        <dbReference type="Google" id="ProtNLM"/>
    </source>
</evidence>
<dbReference type="AlphaFoldDB" id="A0A644UV26"/>
<dbReference type="Gene3D" id="2.60.120.1140">
    <property type="entry name" value="Protein of unknown function DUF192"/>
    <property type="match status" value="1"/>
</dbReference>
<sequence length="129" mass="15303">MINNKTILIKKENDDEKEIVLGPVKFADSYLSRLKGLMFEKRLDYILIIKTAKKNTKFYSSIHTFFMYINIDVIFLNENKEVTETTCISPWKIYKPRHRATYIIELKKGSIEKNRIKIGDKLDFVCEFN</sequence>
<comment type="caution">
    <text evidence="1">The sequence shown here is derived from an EMBL/GenBank/DDBJ whole genome shotgun (WGS) entry which is preliminary data.</text>
</comment>